<sequence length="115" mass="12854">MKIPGICPLPMELSNKNYRLPFPNTDTFLGSFTGIGYFYSSFTRPGGLDLAKDNNKCSEVKSLALGLEPKGSKQCSYRCQTGQSNIPNLRETKDFMKQPQPPRKHAKCHKLALKS</sequence>
<evidence type="ECO:0000313" key="2">
    <source>
        <dbReference type="EMBL" id="CAK7335540.1"/>
    </source>
</evidence>
<proteinExistence type="predicted"/>
<dbReference type="Proteomes" id="UP001314170">
    <property type="component" value="Unassembled WGS sequence"/>
</dbReference>
<organism evidence="2 3">
    <name type="scientific">Dovyalis caffra</name>
    <dbReference type="NCBI Taxonomy" id="77055"/>
    <lineage>
        <taxon>Eukaryota</taxon>
        <taxon>Viridiplantae</taxon>
        <taxon>Streptophyta</taxon>
        <taxon>Embryophyta</taxon>
        <taxon>Tracheophyta</taxon>
        <taxon>Spermatophyta</taxon>
        <taxon>Magnoliopsida</taxon>
        <taxon>eudicotyledons</taxon>
        <taxon>Gunneridae</taxon>
        <taxon>Pentapetalae</taxon>
        <taxon>rosids</taxon>
        <taxon>fabids</taxon>
        <taxon>Malpighiales</taxon>
        <taxon>Salicaceae</taxon>
        <taxon>Flacourtieae</taxon>
        <taxon>Dovyalis</taxon>
    </lineage>
</organism>
<evidence type="ECO:0000256" key="1">
    <source>
        <dbReference type="SAM" id="MobiDB-lite"/>
    </source>
</evidence>
<name>A0AAV1RGF3_9ROSI</name>
<comment type="caution">
    <text evidence="2">The sequence shown here is derived from an EMBL/GenBank/DDBJ whole genome shotgun (WGS) entry which is preliminary data.</text>
</comment>
<reference evidence="2 3" key="1">
    <citation type="submission" date="2024-01" db="EMBL/GenBank/DDBJ databases">
        <authorList>
            <person name="Waweru B."/>
        </authorList>
    </citation>
    <scope>NUCLEOTIDE SEQUENCE [LARGE SCALE GENOMIC DNA]</scope>
</reference>
<evidence type="ECO:0000313" key="3">
    <source>
        <dbReference type="Proteomes" id="UP001314170"/>
    </source>
</evidence>
<gene>
    <name evidence="2" type="ORF">DCAF_LOCUS10534</name>
</gene>
<dbReference type="AlphaFoldDB" id="A0AAV1RGF3"/>
<dbReference type="EMBL" id="CAWUPB010000994">
    <property type="protein sequence ID" value="CAK7335540.1"/>
    <property type="molecule type" value="Genomic_DNA"/>
</dbReference>
<feature type="compositionally biased region" description="Basic residues" evidence="1">
    <location>
        <begin position="102"/>
        <end position="115"/>
    </location>
</feature>
<keyword evidence="3" id="KW-1185">Reference proteome</keyword>
<accession>A0AAV1RGF3</accession>
<feature type="region of interest" description="Disordered" evidence="1">
    <location>
        <begin position="94"/>
        <end position="115"/>
    </location>
</feature>
<protein>
    <submittedName>
        <fullName evidence="2">Uncharacterized protein</fullName>
    </submittedName>
</protein>